<reference evidence="1 2" key="1">
    <citation type="journal article" date="2024" name="Plant Biotechnol. J.">
        <title>Genome and CRISPR/Cas9 system of a widespread forest tree (Populus alba) in the world.</title>
        <authorList>
            <person name="Liu Y.J."/>
            <person name="Jiang P.F."/>
            <person name="Han X.M."/>
            <person name="Li X.Y."/>
            <person name="Wang H.M."/>
            <person name="Wang Y.J."/>
            <person name="Wang X.X."/>
            <person name="Zeng Q.Y."/>
        </authorList>
    </citation>
    <scope>NUCLEOTIDE SEQUENCE [LARGE SCALE GENOMIC DNA]</scope>
    <source>
        <strain evidence="2">cv. PAL-ZL1</strain>
    </source>
</reference>
<sequence>MLRHTTGLATTDGAHLPSPGGQMTSAKEKATFSKCYSRKWLLHSHAKRVKAQSWSLFSAAVVGKQHSCPLNEE</sequence>
<evidence type="ECO:0000313" key="2">
    <source>
        <dbReference type="Proteomes" id="UP000309997"/>
    </source>
</evidence>
<dbReference type="Proteomes" id="UP000309997">
    <property type="component" value="Unassembled WGS sequence"/>
</dbReference>
<organism evidence="1 2">
    <name type="scientific">Populus alba</name>
    <name type="common">White poplar</name>
    <dbReference type="NCBI Taxonomy" id="43335"/>
    <lineage>
        <taxon>Eukaryota</taxon>
        <taxon>Viridiplantae</taxon>
        <taxon>Streptophyta</taxon>
        <taxon>Embryophyta</taxon>
        <taxon>Tracheophyta</taxon>
        <taxon>Spermatophyta</taxon>
        <taxon>Magnoliopsida</taxon>
        <taxon>eudicotyledons</taxon>
        <taxon>Gunneridae</taxon>
        <taxon>Pentapetalae</taxon>
        <taxon>rosids</taxon>
        <taxon>fabids</taxon>
        <taxon>Malpighiales</taxon>
        <taxon>Salicaceae</taxon>
        <taxon>Saliceae</taxon>
        <taxon>Populus</taxon>
    </lineage>
</organism>
<protein>
    <submittedName>
        <fullName evidence="1">Uncharacterized protein</fullName>
    </submittedName>
</protein>
<comment type="caution">
    <text evidence="1">The sequence shown here is derived from an EMBL/GenBank/DDBJ whole genome shotgun (WGS) entry which is preliminary data.</text>
</comment>
<accession>A0ACC4B2T6</accession>
<evidence type="ECO:0000313" key="1">
    <source>
        <dbReference type="EMBL" id="KAL3572671.1"/>
    </source>
</evidence>
<gene>
    <name evidence="1" type="ORF">D5086_026575</name>
</gene>
<name>A0ACC4B2T6_POPAL</name>
<proteinExistence type="predicted"/>
<keyword evidence="2" id="KW-1185">Reference proteome</keyword>
<dbReference type="EMBL" id="RCHU02000014">
    <property type="protein sequence ID" value="KAL3572671.1"/>
    <property type="molecule type" value="Genomic_DNA"/>
</dbReference>